<protein>
    <submittedName>
        <fullName evidence="8">Outer membrane porin F</fullName>
    </submittedName>
</protein>
<proteinExistence type="predicted"/>
<dbReference type="InterPro" id="IPR006664">
    <property type="entry name" value="OMP_bac"/>
</dbReference>
<sequence length="354" mass="38634">MRRLLFITRCVLAFLVIVQFTGSDPAEAQTSPFEPGWVLDQTASRLAFQSIKNNSIVETSGFATYSGTIDSTGLATIRIELNSVDTKIDLRNVRMRFLFFETFKYPEATISAVIDQTAITELAQRRRMQFPVDYVLNLHGVEQKLQAETVVTLISDDIVSVASASPISIPVKMFGLEEGITKLEEAAKVKIVPSGSVTFDFLFRRAAATAAVAPPPAPKAEKAALETAGNFSAEECAGRFEILSRTGAIYFKSGSAELDDNSGPMLSTVVDIVNRCPSAHLVVEGHTDSRGSDEVNQRLSEERARSVMAYLIASGIEPSRLASVGYGEMRPIAPNDTARDRSRNRRIQFSVAAQ</sequence>
<evidence type="ECO:0000256" key="6">
    <source>
        <dbReference type="SAM" id="SignalP"/>
    </source>
</evidence>
<dbReference type="OrthoDB" id="5525824at2"/>
<evidence type="ECO:0000313" key="8">
    <source>
        <dbReference type="EMBL" id="SLN75730.1"/>
    </source>
</evidence>
<dbReference type="PANTHER" id="PTHR30329">
    <property type="entry name" value="STATOR ELEMENT OF FLAGELLAR MOTOR COMPLEX"/>
    <property type="match status" value="1"/>
</dbReference>
<feature type="chain" id="PRO_5012283212" evidence="6">
    <location>
        <begin position="29"/>
        <end position="354"/>
    </location>
</feature>
<feature type="domain" description="OmpA-like" evidence="7">
    <location>
        <begin position="238"/>
        <end position="354"/>
    </location>
</feature>
<dbReference type="InterPro" id="IPR036737">
    <property type="entry name" value="OmpA-like_sf"/>
</dbReference>
<evidence type="ECO:0000256" key="2">
    <source>
        <dbReference type="ARBA" id="ARBA00023136"/>
    </source>
</evidence>
<dbReference type="CDD" id="cd07185">
    <property type="entry name" value="OmpA_C-like"/>
    <property type="match status" value="1"/>
</dbReference>
<keyword evidence="9" id="KW-1185">Reference proteome</keyword>
<dbReference type="PRINTS" id="PR01021">
    <property type="entry name" value="OMPADOMAIN"/>
</dbReference>
<dbReference type="InterPro" id="IPR050330">
    <property type="entry name" value="Bact_OuterMem_StrucFunc"/>
</dbReference>
<dbReference type="PROSITE" id="PS01068">
    <property type="entry name" value="OMPA_1"/>
    <property type="match status" value="1"/>
</dbReference>
<reference evidence="8 9" key="1">
    <citation type="submission" date="2017-03" db="EMBL/GenBank/DDBJ databases">
        <authorList>
            <person name="Afonso C.L."/>
            <person name="Miller P.J."/>
            <person name="Scott M.A."/>
            <person name="Spackman E."/>
            <person name="Goraichik I."/>
            <person name="Dimitrov K.M."/>
            <person name="Suarez D.L."/>
            <person name="Swayne D.E."/>
        </authorList>
    </citation>
    <scope>NUCLEOTIDE SEQUENCE [LARGE SCALE GENOMIC DNA]</scope>
    <source>
        <strain evidence="8 9">CECT 7691</strain>
    </source>
</reference>
<dbReference type="Pfam" id="PF00691">
    <property type="entry name" value="OmpA"/>
    <property type="match status" value="1"/>
</dbReference>
<organism evidence="8 9">
    <name type="scientific">Oceanibacterium hippocampi</name>
    <dbReference type="NCBI Taxonomy" id="745714"/>
    <lineage>
        <taxon>Bacteria</taxon>
        <taxon>Pseudomonadati</taxon>
        <taxon>Pseudomonadota</taxon>
        <taxon>Alphaproteobacteria</taxon>
        <taxon>Sneathiellales</taxon>
        <taxon>Sneathiellaceae</taxon>
        <taxon>Oceanibacterium</taxon>
    </lineage>
</organism>
<dbReference type="AlphaFoldDB" id="A0A1Y5U0R3"/>
<dbReference type="EMBL" id="FWFR01000004">
    <property type="protein sequence ID" value="SLN75730.1"/>
    <property type="molecule type" value="Genomic_DNA"/>
</dbReference>
<dbReference type="RefSeq" id="WP_085885276.1">
    <property type="nucleotide sequence ID" value="NZ_FWFR01000004.1"/>
</dbReference>
<dbReference type="SMART" id="SM00867">
    <property type="entry name" value="YceI"/>
    <property type="match status" value="1"/>
</dbReference>
<accession>A0A1Y5U0R3</accession>
<dbReference type="Pfam" id="PF04264">
    <property type="entry name" value="YceI"/>
    <property type="match status" value="1"/>
</dbReference>
<dbReference type="InterPro" id="IPR036761">
    <property type="entry name" value="TTHA0802/YceI-like_sf"/>
</dbReference>
<dbReference type="Proteomes" id="UP000193200">
    <property type="component" value="Unassembled WGS sequence"/>
</dbReference>
<dbReference type="Gene3D" id="2.40.128.110">
    <property type="entry name" value="Lipid/polyisoprenoid-binding, YceI-like"/>
    <property type="match status" value="1"/>
</dbReference>
<evidence type="ECO:0000256" key="3">
    <source>
        <dbReference type="ARBA" id="ARBA00023237"/>
    </source>
</evidence>
<dbReference type="SUPFAM" id="SSF103088">
    <property type="entry name" value="OmpA-like"/>
    <property type="match status" value="1"/>
</dbReference>
<comment type="subcellular location">
    <subcellularLocation>
        <location evidence="1">Cell outer membrane</location>
    </subcellularLocation>
</comment>
<dbReference type="SUPFAM" id="SSF101874">
    <property type="entry name" value="YceI-like"/>
    <property type="match status" value="1"/>
</dbReference>
<dbReference type="InParanoid" id="A0A1Y5U0R3"/>
<feature type="signal peptide" evidence="6">
    <location>
        <begin position="1"/>
        <end position="28"/>
    </location>
</feature>
<feature type="region of interest" description="Disordered" evidence="5">
    <location>
        <begin position="331"/>
        <end position="354"/>
    </location>
</feature>
<keyword evidence="6" id="KW-0732">Signal</keyword>
<keyword evidence="2 4" id="KW-0472">Membrane</keyword>
<evidence type="ECO:0000256" key="5">
    <source>
        <dbReference type="SAM" id="MobiDB-lite"/>
    </source>
</evidence>
<keyword evidence="3" id="KW-0998">Cell outer membrane</keyword>
<dbReference type="PANTHER" id="PTHR30329:SF21">
    <property type="entry name" value="LIPOPROTEIN YIAD-RELATED"/>
    <property type="match status" value="1"/>
</dbReference>
<evidence type="ECO:0000313" key="9">
    <source>
        <dbReference type="Proteomes" id="UP000193200"/>
    </source>
</evidence>
<dbReference type="InterPro" id="IPR007372">
    <property type="entry name" value="Lipid/polyisoprenoid-bd_YceI"/>
</dbReference>
<evidence type="ECO:0000259" key="7">
    <source>
        <dbReference type="PROSITE" id="PS51123"/>
    </source>
</evidence>
<dbReference type="PROSITE" id="PS51123">
    <property type="entry name" value="OMPA_2"/>
    <property type="match status" value="1"/>
</dbReference>
<dbReference type="InterPro" id="IPR006665">
    <property type="entry name" value="OmpA-like"/>
</dbReference>
<name>A0A1Y5U0R3_9PROT</name>
<evidence type="ECO:0000256" key="4">
    <source>
        <dbReference type="PROSITE-ProRule" id="PRU00473"/>
    </source>
</evidence>
<gene>
    <name evidence="8" type="primary">oprF</name>
    <name evidence="8" type="ORF">OCH7691_03935</name>
</gene>
<evidence type="ECO:0000256" key="1">
    <source>
        <dbReference type="ARBA" id="ARBA00004442"/>
    </source>
</evidence>
<dbReference type="InterPro" id="IPR006690">
    <property type="entry name" value="OMPA-like_CS"/>
</dbReference>
<dbReference type="GO" id="GO:0009279">
    <property type="term" value="C:cell outer membrane"/>
    <property type="evidence" value="ECO:0007669"/>
    <property type="project" value="UniProtKB-SubCell"/>
</dbReference>
<dbReference type="Gene3D" id="3.30.1330.60">
    <property type="entry name" value="OmpA-like domain"/>
    <property type="match status" value="1"/>
</dbReference>